<name>A0A1J5SPW1_9ZZZZ</name>
<proteinExistence type="predicted"/>
<evidence type="ECO:0008006" key="3">
    <source>
        <dbReference type="Google" id="ProtNLM"/>
    </source>
</evidence>
<sequence>MNTTEVSTSRPIKRVLVLDYSQTGQLGEIVGNIIAPLRQGGDIAVHVEPLRPLKPFPFPWGFFSFLDAFPESAHMAPSPLQPLSLTGEEEFDLVILPYQVWFLAPSQPVTAFLKHPLARRLLAGKPVVTVIACRNMWMLAQEKMKGLLQDCGARLLDNVVLVDPSPTMASLLTTPLWLLSGKRDLLRLLPPAGVDAASIRAAGRFGLALRDALRNGQEHGNAPLLGGLKAADSNPHLLVSERAATRSFHLWGKLLRAAGEPGQRRRYPFLLLYVVFLIALILTVVPLSLLVQSLLRPFLRRRFAQLKQRFDQPSGCGTERMHLYGH</sequence>
<accession>A0A1J5SPW1</accession>
<reference evidence="2" key="1">
    <citation type="submission" date="2016-10" db="EMBL/GenBank/DDBJ databases">
        <title>Sequence of Gallionella enrichment culture.</title>
        <authorList>
            <person name="Poehlein A."/>
            <person name="Muehling M."/>
            <person name="Daniel R."/>
        </authorList>
    </citation>
    <scope>NUCLEOTIDE SEQUENCE</scope>
</reference>
<evidence type="ECO:0000313" key="2">
    <source>
        <dbReference type="EMBL" id="OIR02094.1"/>
    </source>
</evidence>
<dbReference type="SUPFAM" id="SSF52218">
    <property type="entry name" value="Flavoproteins"/>
    <property type="match status" value="1"/>
</dbReference>
<protein>
    <recommendedName>
        <fullName evidence="3">Dialkylrecorsinol condensing enzyme</fullName>
    </recommendedName>
</protein>
<comment type="caution">
    <text evidence="2">The sequence shown here is derived from an EMBL/GenBank/DDBJ whole genome shotgun (WGS) entry which is preliminary data.</text>
</comment>
<keyword evidence="1" id="KW-0472">Membrane</keyword>
<evidence type="ECO:0000256" key="1">
    <source>
        <dbReference type="SAM" id="Phobius"/>
    </source>
</evidence>
<feature type="transmembrane region" description="Helical" evidence="1">
    <location>
        <begin position="270"/>
        <end position="295"/>
    </location>
</feature>
<dbReference type="EMBL" id="MLJW01000077">
    <property type="protein sequence ID" value="OIR02094.1"/>
    <property type="molecule type" value="Genomic_DNA"/>
</dbReference>
<gene>
    <name evidence="2" type="ORF">GALL_157120</name>
</gene>
<keyword evidence="1" id="KW-0812">Transmembrane</keyword>
<keyword evidence="1" id="KW-1133">Transmembrane helix</keyword>
<dbReference type="AlphaFoldDB" id="A0A1J5SPW1"/>
<dbReference type="InterPro" id="IPR029039">
    <property type="entry name" value="Flavoprotein-like_sf"/>
</dbReference>
<dbReference type="Gene3D" id="3.40.50.360">
    <property type="match status" value="1"/>
</dbReference>
<organism evidence="2">
    <name type="scientific">mine drainage metagenome</name>
    <dbReference type="NCBI Taxonomy" id="410659"/>
    <lineage>
        <taxon>unclassified sequences</taxon>
        <taxon>metagenomes</taxon>
        <taxon>ecological metagenomes</taxon>
    </lineage>
</organism>